<evidence type="ECO:0000313" key="2">
    <source>
        <dbReference type="Proteomes" id="UP000016160"/>
    </source>
</evidence>
<dbReference type="EMBL" id="HG315671">
    <property type="protein sequence ID" value="CDF81154.1"/>
    <property type="molecule type" value="Genomic_DNA"/>
</dbReference>
<sequence>MGSPLGKDFNCTQSDSPLVNNEMGETLLMWSYLWDAETRSA</sequence>
<proteinExistence type="predicted"/>
<name>T2KSC0_FORAG</name>
<reference evidence="1 2" key="1">
    <citation type="journal article" date="2013" name="Appl. Environ. Microbiol.">
        <title>The genome of the alga-associated marine flavobacterium Formosa agariphila KMM 3901T reveals a broad potential for degradation of algal polysaccharides.</title>
        <authorList>
            <person name="Mann A.J."/>
            <person name="Hahnke R.L."/>
            <person name="Huang S."/>
            <person name="Werner J."/>
            <person name="Xing P."/>
            <person name="Barbeyron T."/>
            <person name="Huettel B."/>
            <person name="Stueber K."/>
            <person name="Reinhardt R."/>
            <person name="Harder J."/>
            <person name="Gloeckner F.O."/>
            <person name="Amann R.I."/>
            <person name="Teeling H."/>
        </authorList>
    </citation>
    <scope>NUCLEOTIDE SEQUENCE [LARGE SCALE GENOMIC DNA]</scope>
    <source>
        <strain evidence="2">DSM 15362 / KCTC 12365 / LMG 23005 / KMM 3901</strain>
    </source>
</reference>
<dbReference type="Proteomes" id="UP000016160">
    <property type="component" value="Chromosome"/>
</dbReference>
<protein>
    <submittedName>
        <fullName evidence="1">Uncharacterized protein</fullName>
    </submittedName>
</protein>
<gene>
    <name evidence="1" type="ORF">BN863_34420</name>
</gene>
<dbReference type="STRING" id="1347342.BN863_34420"/>
<dbReference type="HOGENOM" id="CLU_3270425_0_0_10"/>
<keyword evidence="2" id="KW-1185">Reference proteome</keyword>
<organism evidence="1 2">
    <name type="scientific">Formosa agariphila (strain DSM 15362 / KCTC 12365 / LMG 23005 / KMM 3901 / M-2Alg 35-1)</name>
    <dbReference type="NCBI Taxonomy" id="1347342"/>
    <lineage>
        <taxon>Bacteria</taxon>
        <taxon>Pseudomonadati</taxon>
        <taxon>Bacteroidota</taxon>
        <taxon>Flavobacteriia</taxon>
        <taxon>Flavobacteriales</taxon>
        <taxon>Flavobacteriaceae</taxon>
        <taxon>Formosa</taxon>
    </lineage>
</organism>
<dbReference type="AlphaFoldDB" id="T2KSC0"/>
<accession>T2KSC0</accession>
<evidence type="ECO:0000313" key="1">
    <source>
        <dbReference type="EMBL" id="CDF81154.1"/>
    </source>
</evidence>